<dbReference type="RefSeq" id="WP_073617216.1">
    <property type="nucleotide sequence ID" value="NZ_FRFE01000068.1"/>
</dbReference>
<dbReference type="Proteomes" id="UP000184603">
    <property type="component" value="Unassembled WGS sequence"/>
</dbReference>
<protein>
    <submittedName>
        <fullName evidence="1">Uncharacterized protein</fullName>
    </submittedName>
</protein>
<dbReference type="AlphaFoldDB" id="A0A1M7YM69"/>
<gene>
    <name evidence="1" type="ORF">SAMN02745220_05256</name>
</gene>
<proteinExistence type="predicted"/>
<reference evidence="1 2" key="1">
    <citation type="submission" date="2016-12" db="EMBL/GenBank/DDBJ databases">
        <authorList>
            <person name="Song W.-J."/>
            <person name="Kurnit D.M."/>
        </authorList>
    </citation>
    <scope>NUCLEOTIDE SEQUENCE [LARGE SCALE GENOMIC DNA]</scope>
    <source>
        <strain evidence="1 2">DSM 18488</strain>
    </source>
</reference>
<dbReference type="EMBL" id="FRFE01000068">
    <property type="protein sequence ID" value="SHO53682.1"/>
    <property type="molecule type" value="Genomic_DNA"/>
</dbReference>
<dbReference type="OrthoDB" id="5432448at2"/>
<evidence type="ECO:0000313" key="2">
    <source>
        <dbReference type="Proteomes" id="UP000184603"/>
    </source>
</evidence>
<keyword evidence="2" id="KW-1185">Reference proteome</keyword>
<sequence>MSMRGQIISREYQKMVWVKDRDGKEYSCYLNDVKNFDEKKGLTEEQKSRCLDTSQVAGDSW</sequence>
<name>A0A1M7YM69_9BACT</name>
<evidence type="ECO:0000313" key="1">
    <source>
        <dbReference type="EMBL" id="SHO53682.1"/>
    </source>
</evidence>
<organism evidence="1 2">
    <name type="scientific">Desulfopila aestuarii DSM 18488</name>
    <dbReference type="NCBI Taxonomy" id="1121416"/>
    <lineage>
        <taxon>Bacteria</taxon>
        <taxon>Pseudomonadati</taxon>
        <taxon>Thermodesulfobacteriota</taxon>
        <taxon>Desulfobulbia</taxon>
        <taxon>Desulfobulbales</taxon>
        <taxon>Desulfocapsaceae</taxon>
        <taxon>Desulfopila</taxon>
    </lineage>
</organism>
<accession>A0A1M7YM69</accession>